<comment type="caution">
    <text evidence="1">The sequence shown here is derived from an EMBL/GenBank/DDBJ whole genome shotgun (WGS) entry which is preliminary data.</text>
</comment>
<dbReference type="InterPro" id="IPR007822">
    <property type="entry name" value="LANC-like"/>
</dbReference>
<keyword evidence="2" id="KW-1185">Reference proteome</keyword>
<evidence type="ECO:0000313" key="2">
    <source>
        <dbReference type="Proteomes" id="UP001597097"/>
    </source>
</evidence>
<dbReference type="EMBL" id="JBHUCM010000050">
    <property type="protein sequence ID" value="MFD1545800.1"/>
    <property type="molecule type" value="Genomic_DNA"/>
</dbReference>
<reference evidence="2" key="1">
    <citation type="journal article" date="2019" name="Int. J. Syst. Evol. Microbiol.">
        <title>The Global Catalogue of Microorganisms (GCM) 10K type strain sequencing project: providing services to taxonomists for standard genome sequencing and annotation.</title>
        <authorList>
            <consortium name="The Broad Institute Genomics Platform"/>
            <consortium name="The Broad Institute Genome Sequencing Center for Infectious Disease"/>
            <person name="Wu L."/>
            <person name="Ma J."/>
        </authorList>
    </citation>
    <scope>NUCLEOTIDE SEQUENCE [LARGE SCALE GENOMIC DNA]</scope>
    <source>
        <strain evidence="2">CGMCC 1.15399</strain>
    </source>
</reference>
<dbReference type="RefSeq" id="WP_219539459.1">
    <property type="nucleotide sequence ID" value="NZ_JAHKRM010000063.1"/>
</dbReference>
<sequence length="159" mass="17792">MRGRPHPRRRRRLAQGARADRPHRLNFWCHGASGIGTFLIRLWRATGEARFREYAERAAHAVHRDRARLGPSTCHGAAGNGELLLDVADATGERRYRQWAAQTAACLHARATVREGLLLIPDDTLREVSAAYNLGLAGVLDFLLRLEHGGNRAWLVDTD</sequence>
<evidence type="ECO:0000313" key="1">
    <source>
        <dbReference type="EMBL" id="MFD1545800.1"/>
    </source>
</evidence>
<organism evidence="1 2">
    <name type="scientific">Nonomuraea guangzhouensis</name>
    <dbReference type="NCBI Taxonomy" id="1291555"/>
    <lineage>
        <taxon>Bacteria</taxon>
        <taxon>Bacillati</taxon>
        <taxon>Actinomycetota</taxon>
        <taxon>Actinomycetes</taxon>
        <taxon>Streptosporangiales</taxon>
        <taxon>Streptosporangiaceae</taxon>
        <taxon>Nonomuraea</taxon>
    </lineage>
</organism>
<proteinExistence type="predicted"/>
<dbReference type="PANTHER" id="PTHR12736">
    <property type="entry name" value="LANC-LIKE PROTEIN"/>
    <property type="match status" value="1"/>
</dbReference>
<name>A0ABW4GTF8_9ACTN</name>
<dbReference type="Proteomes" id="UP001597097">
    <property type="component" value="Unassembled WGS sequence"/>
</dbReference>
<dbReference type="Pfam" id="PF05147">
    <property type="entry name" value="LANC_like"/>
    <property type="match status" value="1"/>
</dbReference>
<accession>A0ABW4GTF8</accession>
<gene>
    <name evidence="1" type="ORF">ACFSJ0_52780</name>
</gene>
<protein>
    <submittedName>
        <fullName evidence="1">Lanthionine synthetase LanC family protein</fullName>
    </submittedName>
</protein>
<dbReference type="PANTHER" id="PTHR12736:SF21">
    <property type="entry name" value="LANC-LIKE PROTEIN 2"/>
    <property type="match status" value="1"/>
</dbReference>